<dbReference type="AlphaFoldDB" id="A0A318ZL97"/>
<accession>A0A318ZL97</accession>
<evidence type="ECO:0000256" key="1">
    <source>
        <dbReference type="SAM" id="SignalP"/>
    </source>
</evidence>
<keyword evidence="3" id="KW-1185">Reference proteome</keyword>
<dbReference type="EMBL" id="KZ821222">
    <property type="protein sequence ID" value="PYH48286.1"/>
    <property type="molecule type" value="Genomic_DNA"/>
</dbReference>
<protein>
    <submittedName>
        <fullName evidence="2">Uncharacterized protein</fullName>
    </submittedName>
</protein>
<gene>
    <name evidence="2" type="ORF">BP01DRAFT_180081</name>
</gene>
<feature type="chain" id="PRO_5016292695" evidence="1">
    <location>
        <begin position="22"/>
        <end position="92"/>
    </location>
</feature>
<feature type="signal peptide" evidence="1">
    <location>
        <begin position="1"/>
        <end position="21"/>
    </location>
</feature>
<reference evidence="2 3" key="1">
    <citation type="submission" date="2016-12" db="EMBL/GenBank/DDBJ databases">
        <title>The genomes of Aspergillus section Nigri reveals drivers in fungal speciation.</title>
        <authorList>
            <consortium name="DOE Joint Genome Institute"/>
            <person name="Vesth T.C."/>
            <person name="Nybo J."/>
            <person name="Theobald S."/>
            <person name="Brandl J."/>
            <person name="Frisvad J.C."/>
            <person name="Nielsen K.F."/>
            <person name="Lyhne E.K."/>
            <person name="Kogle M.E."/>
            <person name="Kuo A."/>
            <person name="Riley R."/>
            <person name="Clum A."/>
            <person name="Nolan M."/>
            <person name="Lipzen A."/>
            <person name="Salamov A."/>
            <person name="Henrissat B."/>
            <person name="Wiebenga A."/>
            <person name="De Vries R.P."/>
            <person name="Grigoriev I.V."/>
            <person name="Mortensen U.H."/>
            <person name="Andersen M.R."/>
            <person name="Baker S.E."/>
        </authorList>
    </citation>
    <scope>NUCLEOTIDE SEQUENCE [LARGE SCALE GENOMIC DNA]</scope>
    <source>
        <strain evidence="2 3">JOP 1030-1</strain>
    </source>
</reference>
<organism evidence="2 3">
    <name type="scientific">Aspergillus saccharolyticus JOP 1030-1</name>
    <dbReference type="NCBI Taxonomy" id="1450539"/>
    <lineage>
        <taxon>Eukaryota</taxon>
        <taxon>Fungi</taxon>
        <taxon>Dikarya</taxon>
        <taxon>Ascomycota</taxon>
        <taxon>Pezizomycotina</taxon>
        <taxon>Eurotiomycetes</taxon>
        <taxon>Eurotiomycetidae</taxon>
        <taxon>Eurotiales</taxon>
        <taxon>Aspergillaceae</taxon>
        <taxon>Aspergillus</taxon>
        <taxon>Aspergillus subgen. Circumdati</taxon>
    </lineage>
</organism>
<name>A0A318ZL97_9EURO</name>
<dbReference type="Proteomes" id="UP000248349">
    <property type="component" value="Unassembled WGS sequence"/>
</dbReference>
<sequence length="92" mass="10477">MINSYLPLVGLCLVLSMPSYPDDHSYILKRGAVDYLPTYLHIIHYLDRPSSCFLSDLEDQLCETSLDSPDIISPQLTPSVYSYQYLITSIPF</sequence>
<dbReference type="RefSeq" id="XP_025434268.1">
    <property type="nucleotide sequence ID" value="XM_025570865.1"/>
</dbReference>
<evidence type="ECO:0000313" key="3">
    <source>
        <dbReference type="Proteomes" id="UP000248349"/>
    </source>
</evidence>
<keyword evidence="1" id="KW-0732">Signal</keyword>
<dbReference type="GeneID" id="37072093"/>
<evidence type="ECO:0000313" key="2">
    <source>
        <dbReference type="EMBL" id="PYH48286.1"/>
    </source>
</evidence>
<proteinExistence type="predicted"/>